<dbReference type="OrthoDB" id="1286631at2759"/>
<comment type="caution">
    <text evidence="2">The sequence shown here is derived from an EMBL/GenBank/DDBJ whole genome shotgun (WGS) entry which is preliminary data.</text>
</comment>
<gene>
    <name evidence="2" type="ORF">CR513_52719</name>
</gene>
<dbReference type="AlphaFoldDB" id="A0A371EQH1"/>
<dbReference type="Proteomes" id="UP000257109">
    <property type="component" value="Unassembled WGS sequence"/>
</dbReference>
<evidence type="ECO:0000313" key="3">
    <source>
        <dbReference type="Proteomes" id="UP000257109"/>
    </source>
</evidence>
<protein>
    <recommendedName>
        <fullName evidence="4">Integrase catalytic domain-containing protein</fullName>
    </recommendedName>
</protein>
<evidence type="ECO:0008006" key="4">
    <source>
        <dbReference type="Google" id="ProtNLM"/>
    </source>
</evidence>
<reference evidence="2" key="1">
    <citation type="submission" date="2018-05" db="EMBL/GenBank/DDBJ databases">
        <title>Draft genome of Mucuna pruriens seed.</title>
        <authorList>
            <person name="Nnadi N.E."/>
            <person name="Vos R."/>
            <person name="Hasami M.H."/>
            <person name="Devisetty U.K."/>
            <person name="Aguiy J.C."/>
        </authorList>
    </citation>
    <scope>NUCLEOTIDE SEQUENCE [LARGE SCALE GENOMIC DNA]</scope>
    <source>
        <strain evidence="2">JCA_2017</strain>
    </source>
</reference>
<name>A0A371EQH1_MUCPR</name>
<dbReference type="EMBL" id="QJKJ01012598">
    <property type="protein sequence ID" value="RDX68308.1"/>
    <property type="molecule type" value="Genomic_DNA"/>
</dbReference>
<sequence>MLHRKIMPSSQPIQIPIPQDTNPSPVTDIQQDDDWLSQENWRLSGGCVVGGVGRERPDFENPNKNSVARTWSVFAIALVQKRLPFYNSNTHSIQIFDLVCADILWTYFVLSINGHKYFLILVDDFSRFIWITLMTQISETRENTFKLHCFC</sequence>
<keyword evidence="3" id="KW-1185">Reference proteome</keyword>
<feature type="non-terminal residue" evidence="2">
    <location>
        <position position="1"/>
    </location>
</feature>
<dbReference type="GO" id="GO:0003676">
    <property type="term" value="F:nucleic acid binding"/>
    <property type="evidence" value="ECO:0007669"/>
    <property type="project" value="InterPro"/>
</dbReference>
<evidence type="ECO:0000313" key="2">
    <source>
        <dbReference type="EMBL" id="RDX68308.1"/>
    </source>
</evidence>
<feature type="region of interest" description="Disordered" evidence="1">
    <location>
        <begin position="1"/>
        <end position="24"/>
    </location>
</feature>
<dbReference type="SUPFAM" id="SSF53098">
    <property type="entry name" value="Ribonuclease H-like"/>
    <property type="match status" value="1"/>
</dbReference>
<proteinExistence type="predicted"/>
<evidence type="ECO:0000256" key="1">
    <source>
        <dbReference type="SAM" id="MobiDB-lite"/>
    </source>
</evidence>
<dbReference type="InterPro" id="IPR036397">
    <property type="entry name" value="RNaseH_sf"/>
</dbReference>
<dbReference type="InterPro" id="IPR012337">
    <property type="entry name" value="RNaseH-like_sf"/>
</dbReference>
<dbReference type="Gene3D" id="3.30.420.10">
    <property type="entry name" value="Ribonuclease H-like superfamily/Ribonuclease H"/>
    <property type="match status" value="1"/>
</dbReference>
<organism evidence="2 3">
    <name type="scientific">Mucuna pruriens</name>
    <name type="common">Velvet bean</name>
    <name type="synonym">Dolichos pruriens</name>
    <dbReference type="NCBI Taxonomy" id="157652"/>
    <lineage>
        <taxon>Eukaryota</taxon>
        <taxon>Viridiplantae</taxon>
        <taxon>Streptophyta</taxon>
        <taxon>Embryophyta</taxon>
        <taxon>Tracheophyta</taxon>
        <taxon>Spermatophyta</taxon>
        <taxon>Magnoliopsida</taxon>
        <taxon>eudicotyledons</taxon>
        <taxon>Gunneridae</taxon>
        <taxon>Pentapetalae</taxon>
        <taxon>rosids</taxon>
        <taxon>fabids</taxon>
        <taxon>Fabales</taxon>
        <taxon>Fabaceae</taxon>
        <taxon>Papilionoideae</taxon>
        <taxon>50 kb inversion clade</taxon>
        <taxon>NPAAA clade</taxon>
        <taxon>indigoferoid/millettioid clade</taxon>
        <taxon>Phaseoleae</taxon>
        <taxon>Mucuna</taxon>
    </lineage>
</organism>
<accession>A0A371EQH1</accession>